<protein>
    <submittedName>
        <fullName evidence="1">CRISPR-associated transcriptional regulator Csa3</fullName>
    </submittedName>
</protein>
<dbReference type="RefSeq" id="WP_011007095.1">
    <property type="nucleotide sequence ID" value="NZ_DAIOPL010000052.1"/>
</dbReference>
<accession>A0A832WG42</accession>
<evidence type="ECO:0000313" key="2">
    <source>
        <dbReference type="Proteomes" id="UP000651120"/>
    </source>
</evidence>
<dbReference type="Gene3D" id="1.10.10.10">
    <property type="entry name" value="Winged helix-like DNA-binding domain superfamily/Winged helix DNA-binding domain"/>
    <property type="match status" value="1"/>
</dbReference>
<dbReference type="OMA" id="FEHRFAV"/>
<sequence length="201" mass="21803">MRLAVTVGFDARLVVRALANIPAREVTLVRGATGNEGDAKSKEAVAEIIKALGKGTEYVVNLRDPAEGLRQFYSLQFDEIALAGGPRLLILLGFVVAALKKARIFVVPEYSSEAIDVSGLAAVTKLFGLSRRKLEILAVLDGEKDVDTIAREVGLDNSTVYRHLVTLEEEGLTKSVGKRGKRYHTDKLISTLSSLILKTEP</sequence>
<dbReference type="EMBL" id="DUJP01000018">
    <property type="protein sequence ID" value="HII46678.1"/>
    <property type="molecule type" value="Genomic_DNA"/>
</dbReference>
<evidence type="ECO:0000313" key="1">
    <source>
        <dbReference type="EMBL" id="HII46678.1"/>
    </source>
</evidence>
<dbReference type="AlphaFoldDB" id="A0A832WG42"/>
<gene>
    <name evidence="1" type="ORF">HA333_04295</name>
</gene>
<dbReference type="Pfam" id="PF13551">
    <property type="entry name" value="HTH_29"/>
    <property type="match status" value="1"/>
</dbReference>
<dbReference type="NCBIfam" id="TIGR01884">
    <property type="entry name" value="cas_HTH"/>
    <property type="match status" value="1"/>
</dbReference>
<dbReference type="SUPFAM" id="SSF46785">
    <property type="entry name" value="Winged helix' DNA-binding domain"/>
    <property type="match status" value="1"/>
</dbReference>
<dbReference type="InterPro" id="IPR010163">
    <property type="entry name" value="Csa3"/>
</dbReference>
<organism evidence="1 2">
    <name type="scientific">Pyrobaculum aerophilum</name>
    <dbReference type="NCBI Taxonomy" id="13773"/>
    <lineage>
        <taxon>Archaea</taxon>
        <taxon>Thermoproteota</taxon>
        <taxon>Thermoprotei</taxon>
        <taxon>Thermoproteales</taxon>
        <taxon>Thermoproteaceae</taxon>
        <taxon>Pyrobaculum</taxon>
    </lineage>
</organism>
<dbReference type="InterPro" id="IPR036390">
    <property type="entry name" value="WH_DNA-bd_sf"/>
</dbReference>
<dbReference type="Proteomes" id="UP000651120">
    <property type="component" value="Unassembled WGS sequence"/>
</dbReference>
<name>A0A832WG42_9CREN</name>
<reference evidence="1" key="1">
    <citation type="journal article" date="2020" name="bioRxiv">
        <title>A rank-normalized archaeal taxonomy based on genome phylogeny resolves widespread incomplete and uneven classifications.</title>
        <authorList>
            <person name="Rinke C."/>
            <person name="Chuvochina M."/>
            <person name="Mussig A.J."/>
            <person name="Chaumeil P.-A."/>
            <person name="Waite D.W."/>
            <person name="Whitman W.B."/>
            <person name="Parks D.H."/>
            <person name="Hugenholtz P."/>
        </authorList>
    </citation>
    <scope>NUCLEOTIDE SEQUENCE</scope>
    <source>
        <strain evidence="1">UBA8839</strain>
    </source>
</reference>
<dbReference type="Gene3D" id="3.40.50.11700">
    <property type="match status" value="1"/>
</dbReference>
<dbReference type="GeneID" id="1464841"/>
<dbReference type="InterPro" id="IPR036388">
    <property type="entry name" value="WH-like_DNA-bd_sf"/>
</dbReference>
<proteinExistence type="predicted"/>
<comment type="caution">
    <text evidence="1">The sequence shown here is derived from an EMBL/GenBank/DDBJ whole genome shotgun (WGS) entry which is preliminary data.</text>
</comment>